<gene>
    <name evidence="3" type="ORF">BTO14_14155</name>
</gene>
<dbReference type="NCBIfam" id="TIGR04183">
    <property type="entry name" value="Por_Secre_tail"/>
    <property type="match status" value="1"/>
</dbReference>
<dbReference type="RefSeq" id="WP_105050098.1">
    <property type="nucleotide sequence ID" value="NZ_CP150661.1"/>
</dbReference>
<evidence type="ECO:0000313" key="4">
    <source>
        <dbReference type="Proteomes" id="UP000247345"/>
    </source>
</evidence>
<protein>
    <recommendedName>
        <fullName evidence="2">Secretion system C-terminal sorting domain-containing protein</fullName>
    </recommendedName>
</protein>
<dbReference type="Pfam" id="PF18962">
    <property type="entry name" value="Por_Secre_tail"/>
    <property type="match status" value="1"/>
</dbReference>
<dbReference type="AlphaFoldDB" id="A0A2P6C8A1"/>
<evidence type="ECO:0000259" key="2">
    <source>
        <dbReference type="Pfam" id="PF18962"/>
    </source>
</evidence>
<comment type="caution">
    <text evidence="3">The sequence shown here is derived from an EMBL/GenBank/DDBJ whole genome shotgun (WGS) entry which is preliminary data.</text>
</comment>
<dbReference type="InterPro" id="IPR026444">
    <property type="entry name" value="Secre_tail"/>
</dbReference>
<dbReference type="OrthoDB" id="1522652at2"/>
<feature type="domain" description="Secretion system C-terminal sorting" evidence="2">
    <location>
        <begin position="1085"/>
        <end position="1140"/>
    </location>
</feature>
<reference evidence="3 4" key="1">
    <citation type="submission" date="2016-12" db="EMBL/GenBank/DDBJ databases">
        <title>Trade-off between light-utilization and light-protection in marine flavobacteria.</title>
        <authorList>
            <person name="Kumagai Y."/>
            <person name="Yoshizawa S."/>
            <person name="Kogure K."/>
            <person name="Iwasaki W."/>
        </authorList>
    </citation>
    <scope>NUCLEOTIDE SEQUENCE [LARGE SCALE GENOMIC DNA]</scope>
    <source>
        <strain evidence="3 4">KCTC 12100</strain>
    </source>
</reference>
<organism evidence="3 4">
    <name type="scientific">Polaribacter butkevichii</name>
    <dbReference type="NCBI Taxonomy" id="218490"/>
    <lineage>
        <taxon>Bacteria</taxon>
        <taxon>Pseudomonadati</taxon>
        <taxon>Bacteroidota</taxon>
        <taxon>Flavobacteriia</taxon>
        <taxon>Flavobacteriales</taxon>
        <taxon>Flavobacteriaceae</taxon>
    </lineage>
</organism>
<dbReference type="EMBL" id="MSCK01000002">
    <property type="protein sequence ID" value="PQJ69166.1"/>
    <property type="molecule type" value="Genomic_DNA"/>
</dbReference>
<evidence type="ECO:0000313" key="3">
    <source>
        <dbReference type="EMBL" id="PQJ69166.1"/>
    </source>
</evidence>
<keyword evidence="4" id="KW-1185">Reference proteome</keyword>
<name>A0A2P6C8A1_9FLAO</name>
<evidence type="ECO:0000256" key="1">
    <source>
        <dbReference type="ARBA" id="ARBA00022729"/>
    </source>
</evidence>
<sequence>MKKLLFFLTIIGILSIPKSFAQLVAGDIAFIGMNADGPEGYSFITLTDIPGNEIIFFSDRGIVSNNSYLLGDEGTYKFTAPSSGIPCGTIVSFDENTVDVYTISGVNGALMTKLTGPANFGTADQVYAYQTSGNTISVTPADATFIAGIQGEYDVLTVDPITKWSQAGSVTNTSRSIIPPGLTNGVNCISVTPSGPEKDNLRYKGTLTGTSTYLRAEINNHLNWETTDNGSYNITPSGYNTPAVTCVAPCSQPDVATVTFSPATICEGGTATLNIAGNLNDATEWSVYTGACGGTLIGTTTGTSINVTPTSPSTTYFVRGEGGCTTASSCGSVTITTTTADNANFNYGSTTFCTSDSDPTPTITGLAGGNFSSTAGLSINTNTGQIDLSASTPNTYIVTYTTAGTCSNSSNVSVTINPLDNATFAYSNISYCANDTDPTPTITGLPGGAFTSSGGLSINASTGQVDLSASTPGFYIITYITTGACNNSSNVPFIVDAVDDASFSYSAASYCANDLDPTANITGASGGTFSSTAGLSINTSTGQIDLSASIPNTYTITYATSGTCSNSSNVSVTINALDNASFNYAAASYTNNDTDPTPTITGIPGGTFSSTAGLSLNTSTGEIDLSASTLGTYTITYQTTGACPNSASVSVTIQTSVVTWTGTLNNDWNDTQNWNPAIVPPANADIIIPSSLNNYPTASNAVTFNSLTINSGASFIPQSTVTGSVTFKRNIPTTNWYLASTPIANETLQNIIANNTFATGTGVNIGIGSYSNDGATPWFYANTASTGNFIPGLGVSIKLDTPNDLSSTGNLNTSNVMFPVSASGSRNKFNLIGNPYTAYVNSDNFASVNTDKLTEKTVWLWNGTEYKSYNSIDPIEIAPGQGFFVEASTDGAIAFSTANRSHQGTDTFMRQTPKTSFELFIENNDTKKSTKVFYVAGKTTDFDNGYDSKMFNGVSSDFEVFTQLVSNNKGKNLAIQTLPDANYDSMEIPVGIKAAAGKEITFSLNASNFNDDLKIFLEDRLTNTFTPLNEANSTYKVTLSKNLDGIGRFYIHTTNSTLSIDGTVTLENTSIYKLDNTTLRIAGLPQGNANIKLYSMLGKQVVKTTFTSNGTKDIALPLLAKGVYLVKLETEKGKLNKKIILE</sequence>
<keyword evidence="1" id="KW-0732">Signal</keyword>
<proteinExistence type="predicted"/>
<accession>A0A2P6C8A1</accession>
<dbReference type="Proteomes" id="UP000247345">
    <property type="component" value="Unassembled WGS sequence"/>
</dbReference>